<dbReference type="Proteomes" id="UP000284605">
    <property type="component" value="Unassembled WGS sequence"/>
</dbReference>
<evidence type="ECO:0000313" key="1">
    <source>
        <dbReference type="EMBL" id="RJF80584.1"/>
    </source>
</evidence>
<dbReference type="InterPro" id="IPR021698">
    <property type="entry name" value="DUF3280"/>
</dbReference>
<dbReference type="RefSeq" id="WP_119782635.1">
    <property type="nucleotide sequence ID" value="NZ_QYUK01000016.1"/>
</dbReference>
<comment type="caution">
    <text evidence="1">The sequence shown here is derived from an EMBL/GenBank/DDBJ whole genome shotgun (WGS) entry which is preliminary data.</text>
</comment>
<evidence type="ECO:0000313" key="2">
    <source>
        <dbReference type="Proteomes" id="UP000284605"/>
    </source>
</evidence>
<dbReference type="OrthoDB" id="8089716at2"/>
<name>A0A418VTW8_9PROT</name>
<sequence>MRTLRKTAIAGLFVGLTALSGTAYAEPLKILLLPFSFFDTSGEPRDQSADHARRLAAITSDLAAKIEAQGLFEVVVAPADAPPCPAGDNDCVLGLARRAGADLILTGAVQKVSTMATQLWVGAFDAGNGKRVFYNQLSFRGDTDQSWQRATAFLFDQLAADPPKKS</sequence>
<dbReference type="Pfam" id="PF11684">
    <property type="entry name" value="DUF3280"/>
    <property type="match status" value="1"/>
</dbReference>
<gene>
    <name evidence="1" type="ORF">D3874_26045</name>
</gene>
<protein>
    <submittedName>
        <fullName evidence="1">DUF2380 domain-containing protein</fullName>
    </submittedName>
</protein>
<dbReference type="EMBL" id="QYUK01000016">
    <property type="protein sequence ID" value="RJF80584.1"/>
    <property type="molecule type" value="Genomic_DNA"/>
</dbReference>
<dbReference type="AlphaFoldDB" id="A0A418VTW8"/>
<proteinExistence type="predicted"/>
<reference evidence="1 2" key="1">
    <citation type="submission" date="2018-09" db="EMBL/GenBank/DDBJ databases">
        <authorList>
            <person name="Zhu H."/>
        </authorList>
    </citation>
    <scope>NUCLEOTIDE SEQUENCE [LARGE SCALE GENOMIC DNA]</scope>
    <source>
        <strain evidence="1 2">K1W22B-8</strain>
    </source>
</reference>
<organism evidence="1 2">
    <name type="scientific">Oleomonas cavernae</name>
    <dbReference type="NCBI Taxonomy" id="2320859"/>
    <lineage>
        <taxon>Bacteria</taxon>
        <taxon>Pseudomonadati</taxon>
        <taxon>Pseudomonadota</taxon>
        <taxon>Alphaproteobacteria</taxon>
        <taxon>Acetobacterales</taxon>
        <taxon>Acetobacteraceae</taxon>
        <taxon>Oleomonas</taxon>
    </lineage>
</organism>
<keyword evidence="2" id="KW-1185">Reference proteome</keyword>
<accession>A0A418VTW8</accession>